<comment type="similarity">
    <text evidence="1">Belongs to the peptidase C48 family.</text>
</comment>
<dbReference type="GO" id="GO:0003677">
    <property type="term" value="F:DNA binding"/>
    <property type="evidence" value="ECO:0007669"/>
    <property type="project" value="UniProtKB-UniRule"/>
</dbReference>
<feature type="region of interest" description="Disordered" evidence="6">
    <location>
        <begin position="277"/>
        <end position="314"/>
    </location>
</feature>
<evidence type="ECO:0000259" key="8">
    <source>
        <dbReference type="PROSITE" id="PS50118"/>
    </source>
</evidence>
<feature type="compositionally biased region" description="Acidic residues" evidence="6">
    <location>
        <begin position="114"/>
        <end position="125"/>
    </location>
</feature>
<evidence type="ECO:0000256" key="6">
    <source>
        <dbReference type="SAM" id="MobiDB-lite"/>
    </source>
</evidence>
<gene>
    <name evidence="10" type="ORF">FSB_LOCUS36932</name>
</gene>
<keyword evidence="7" id="KW-0472">Membrane</keyword>
<feature type="region of interest" description="Disordered" evidence="6">
    <location>
        <begin position="1"/>
        <end position="39"/>
    </location>
</feature>
<dbReference type="InterPro" id="IPR038765">
    <property type="entry name" value="Papain-like_cys_pep_sf"/>
</dbReference>
<reference evidence="10" key="1">
    <citation type="submission" date="2018-02" db="EMBL/GenBank/DDBJ databases">
        <authorList>
            <person name="Cohen D.B."/>
            <person name="Kent A.D."/>
        </authorList>
    </citation>
    <scope>NUCLEOTIDE SEQUENCE</scope>
</reference>
<organism evidence="10">
    <name type="scientific">Fagus sylvatica</name>
    <name type="common">Beechnut</name>
    <dbReference type="NCBI Taxonomy" id="28930"/>
    <lineage>
        <taxon>Eukaryota</taxon>
        <taxon>Viridiplantae</taxon>
        <taxon>Streptophyta</taxon>
        <taxon>Embryophyta</taxon>
        <taxon>Tracheophyta</taxon>
        <taxon>Spermatophyta</taxon>
        <taxon>Magnoliopsida</taxon>
        <taxon>eudicotyledons</taxon>
        <taxon>Gunneridae</taxon>
        <taxon>Pentapetalae</taxon>
        <taxon>rosids</taxon>
        <taxon>fabids</taxon>
        <taxon>Fagales</taxon>
        <taxon>Fagaceae</taxon>
        <taxon>Fagus</taxon>
    </lineage>
</organism>
<feature type="compositionally biased region" description="Acidic residues" evidence="6">
    <location>
        <begin position="212"/>
        <end position="228"/>
    </location>
</feature>
<feature type="region of interest" description="Disordered" evidence="6">
    <location>
        <begin position="379"/>
        <end position="412"/>
    </location>
</feature>
<keyword evidence="7" id="KW-0812">Transmembrane</keyword>
<feature type="transmembrane region" description="Helical" evidence="7">
    <location>
        <begin position="59"/>
        <end position="80"/>
    </location>
</feature>
<dbReference type="SUPFAM" id="SSF47095">
    <property type="entry name" value="HMG-box"/>
    <property type="match status" value="1"/>
</dbReference>
<evidence type="ECO:0000313" key="10">
    <source>
        <dbReference type="EMBL" id="SPD09050.1"/>
    </source>
</evidence>
<evidence type="ECO:0000256" key="1">
    <source>
        <dbReference type="ARBA" id="ARBA00005234"/>
    </source>
</evidence>
<keyword evidence="2" id="KW-0645">Protease</keyword>
<feature type="region of interest" description="Disordered" evidence="6">
    <location>
        <begin position="173"/>
        <end position="236"/>
    </location>
</feature>
<sequence length="1125" mass="125075">MVRTKTKAAKVTVSDTHQPSSSTPPAPTEIPPAANKSTKFNKVRFPDSRNTFGIRRAQFLYTLMTGVSIDLPSVISIPLVPRSVQPINRHSVTRIAAHMQKQKQKQKKRTREADNDEEDDVEDDAAGPSFVADVKAKLKSIVSYLDRISSQLNVQQTVLGKLSTRMRCLEQRGIDSSSGAACTPSASSTDGTKADGSEADAAVEGNHYDKNDDVDDDDDEDDEDEDDEHGSPKHTRLFSCSTHVKDKKASPGYAPLQLLYSVALHRTLQLLYTHKTAHNSSSNPPRQVFHPSLHPTPTTTMQTHSVNDQHSVHHESQIGMAIIEDNPIQEQENVGSQAMDTDAALSTQVMKCRTIKLCFCLLTPNLICRYMQALPSHADDASTHPHMKRGHPGSTNDNVIKGRKKKKKNVPKVSEKLVGNKRPLNGYILYYQHEIKARQDDIEKSNAKGEIMADIKAKWKTMPSEARAPFIDQAKKLAEVYKEKQRSEVPVEEIDVVRDLRSRCTPNRVRRLFRGFKQVGFILGLRNSGPPVSDSGVFQDIEPLCKRHGFMGTESIRLGNIEAALVASDSVVDGRFKEKLVLFLLATVFCPTTSLNIPRTYLHVVKDIDRVSEYNWALFVFNKLRDAMLAFKYYSMSKFMLGIRVIPLSLRPAIRLSVWTTKRLAKLNRLLKREGGYSEAELIPDKVEHRDVVQRVKKGKETDVIDHGMSSLTNSMHCLIYVLTKNTRSSVENDANMGTHTNENGIILKELSADVKSVKVALRTISEDVTTMRGEYQSLTKAIGNIISEGLNRMKSEILEGIAKGTIESVPKSSSDSDGLDERDKNLGAAINKIADALGCGTPMTSPDKPISVVQVVASADQTPVKGRRKKGTEEAVRRQPQRKAVNLDANQPPHKLKSLSSREASSNMSGGGMVRTLLPNNWVVSDVIDYVASQLAMQEKARSGGEITIWYLPTTFAQIVMSERTRGVVDDIDKIFNVTKRYVGDGSKCSKIYIPINDSNTHWYLVVVDIREKEIQYFDTMSSSLHFAGRKKQIANMVKALNDFMLHPKVTPTANFEDLDMTSWTVVTPPAVPIQPDGSGCGIYTATDADRLNIVLELVLDDSNQLKTELIAKAKSFRTTNFIT</sequence>
<feature type="region of interest" description="Disordered" evidence="6">
    <location>
        <begin position="862"/>
        <end position="906"/>
    </location>
</feature>
<feature type="domain" description="Ubiquitin-like protease family profile" evidence="9">
    <location>
        <begin position="898"/>
        <end position="1093"/>
    </location>
</feature>
<feature type="compositionally biased region" description="Polar residues" evidence="6">
    <location>
        <begin position="295"/>
        <end position="309"/>
    </location>
</feature>
<evidence type="ECO:0000256" key="2">
    <source>
        <dbReference type="ARBA" id="ARBA00022670"/>
    </source>
</evidence>
<keyword evidence="7" id="KW-1133">Transmembrane helix</keyword>
<dbReference type="Pfam" id="PF02902">
    <property type="entry name" value="Peptidase_C48"/>
    <property type="match status" value="1"/>
</dbReference>
<evidence type="ECO:0008006" key="11">
    <source>
        <dbReference type="Google" id="ProtNLM"/>
    </source>
</evidence>
<feature type="compositionally biased region" description="Polar residues" evidence="6">
    <location>
        <begin position="174"/>
        <end position="191"/>
    </location>
</feature>
<feature type="DNA-binding region" description="HMG box" evidence="5">
    <location>
        <begin position="420"/>
        <end position="489"/>
    </location>
</feature>
<dbReference type="SUPFAM" id="SSF54001">
    <property type="entry name" value="Cysteine proteinases"/>
    <property type="match status" value="1"/>
</dbReference>
<dbReference type="PROSITE" id="PS50600">
    <property type="entry name" value="ULP_PROTEASE"/>
    <property type="match status" value="1"/>
</dbReference>
<evidence type="ECO:0000256" key="3">
    <source>
        <dbReference type="ARBA" id="ARBA00022801"/>
    </source>
</evidence>
<evidence type="ECO:0000259" key="9">
    <source>
        <dbReference type="PROSITE" id="PS50600"/>
    </source>
</evidence>
<feature type="compositionally biased region" description="Basic residues" evidence="6">
    <location>
        <begin position="401"/>
        <end position="410"/>
    </location>
</feature>
<dbReference type="Gene3D" id="1.10.30.10">
    <property type="entry name" value="High mobility group box domain"/>
    <property type="match status" value="1"/>
</dbReference>
<evidence type="ECO:0000256" key="4">
    <source>
        <dbReference type="ARBA" id="ARBA00022807"/>
    </source>
</evidence>
<feature type="compositionally biased region" description="Basic residues" evidence="6">
    <location>
        <begin position="100"/>
        <end position="110"/>
    </location>
</feature>
<keyword evidence="5" id="KW-0238">DNA-binding</keyword>
<keyword evidence="5" id="KW-0539">Nucleus</keyword>
<evidence type="ECO:0000256" key="5">
    <source>
        <dbReference type="PROSITE-ProRule" id="PRU00267"/>
    </source>
</evidence>
<feature type="domain" description="HMG box" evidence="8">
    <location>
        <begin position="420"/>
        <end position="489"/>
    </location>
</feature>
<dbReference type="InterPro" id="IPR009071">
    <property type="entry name" value="HMG_box_dom"/>
</dbReference>
<dbReference type="PANTHER" id="PTHR12606">
    <property type="entry name" value="SENTRIN/SUMO-SPECIFIC PROTEASE"/>
    <property type="match status" value="1"/>
</dbReference>
<evidence type="ECO:0000256" key="7">
    <source>
        <dbReference type="SAM" id="Phobius"/>
    </source>
</evidence>
<dbReference type="GO" id="GO:0016929">
    <property type="term" value="F:deSUMOylase activity"/>
    <property type="evidence" value="ECO:0007669"/>
    <property type="project" value="TreeGrafter"/>
</dbReference>
<dbReference type="Pfam" id="PF00505">
    <property type="entry name" value="HMG_box"/>
    <property type="match status" value="1"/>
</dbReference>
<dbReference type="PROSITE" id="PS50118">
    <property type="entry name" value="HMG_BOX_2"/>
    <property type="match status" value="1"/>
</dbReference>
<accession>A0A2N9HBI1</accession>
<dbReference type="GO" id="GO:0016926">
    <property type="term" value="P:protein desumoylation"/>
    <property type="evidence" value="ECO:0007669"/>
    <property type="project" value="TreeGrafter"/>
</dbReference>
<proteinExistence type="inferred from homology"/>
<name>A0A2N9HBI1_FAGSY</name>
<keyword evidence="3" id="KW-0378">Hydrolase</keyword>
<keyword evidence="4" id="KW-0788">Thiol protease</keyword>
<feature type="region of interest" description="Disordered" evidence="6">
    <location>
        <begin position="97"/>
        <end position="126"/>
    </location>
</feature>
<dbReference type="GO" id="GO:0006508">
    <property type="term" value="P:proteolysis"/>
    <property type="evidence" value="ECO:0007669"/>
    <property type="project" value="UniProtKB-KW"/>
</dbReference>
<dbReference type="GO" id="GO:0005634">
    <property type="term" value="C:nucleus"/>
    <property type="evidence" value="ECO:0007669"/>
    <property type="project" value="UniProtKB-UniRule"/>
</dbReference>
<dbReference type="EMBL" id="OIVN01003135">
    <property type="protein sequence ID" value="SPD09050.1"/>
    <property type="molecule type" value="Genomic_DNA"/>
</dbReference>
<dbReference type="InterPro" id="IPR036910">
    <property type="entry name" value="HMG_box_dom_sf"/>
</dbReference>
<dbReference type="SMART" id="SM00398">
    <property type="entry name" value="HMG"/>
    <property type="match status" value="1"/>
</dbReference>
<dbReference type="Gene3D" id="3.40.395.10">
    <property type="entry name" value="Adenoviral Proteinase, Chain A"/>
    <property type="match status" value="1"/>
</dbReference>
<dbReference type="InterPro" id="IPR003653">
    <property type="entry name" value="Peptidase_C48_C"/>
</dbReference>
<dbReference type="AlphaFoldDB" id="A0A2N9HBI1"/>
<dbReference type="CDD" id="cd00084">
    <property type="entry name" value="HMG-box_SF"/>
    <property type="match status" value="1"/>
</dbReference>
<dbReference type="PANTHER" id="PTHR12606:SF153">
    <property type="entry name" value="ULP1 PROTEASE FAMILY, CARBOXY-TERMINAL DOMAIN PROTEIN"/>
    <property type="match status" value="1"/>
</dbReference>
<protein>
    <recommendedName>
        <fullName evidence="11">Ubiquitin-like protease family profile domain-containing protein</fullName>
    </recommendedName>
</protein>